<dbReference type="RefSeq" id="WP_088651933.1">
    <property type="nucleotide sequence ID" value="NZ_AQQR01000013.1"/>
</dbReference>
<comment type="caution">
    <text evidence="3">The sequence shown here is derived from an EMBL/GenBank/DDBJ whole genome shotgun (WGS) entry which is preliminary data.</text>
</comment>
<keyword evidence="4" id="KW-1185">Reference proteome</keyword>
<protein>
    <recommendedName>
        <fullName evidence="2">Uncharacterized protein TP-0789 domain-containing protein</fullName>
    </recommendedName>
</protein>
<proteinExistence type="predicted"/>
<evidence type="ECO:0000256" key="1">
    <source>
        <dbReference type="SAM" id="SignalP"/>
    </source>
</evidence>
<dbReference type="Gene3D" id="2.50.20.10">
    <property type="entry name" value="Lipoprotein localisation LolA/LolB/LppX"/>
    <property type="match status" value="1"/>
</dbReference>
<dbReference type="AlphaFoldDB" id="A0A225NKM5"/>
<dbReference type="CDD" id="cd16329">
    <property type="entry name" value="LolA_like"/>
    <property type="match status" value="1"/>
</dbReference>
<feature type="chain" id="PRO_5012420509" description="Uncharacterized protein TP-0789 domain-containing protein" evidence="1">
    <location>
        <begin position="23"/>
        <end position="262"/>
    </location>
</feature>
<dbReference type="Pfam" id="PF17131">
    <property type="entry name" value="LolA_like"/>
    <property type="match status" value="1"/>
</dbReference>
<name>A0A225NKM5_9RHOB</name>
<keyword evidence="1" id="KW-0732">Signal</keyword>
<reference evidence="3 4" key="1">
    <citation type="submission" date="2013-04" db="EMBL/GenBank/DDBJ databases">
        <title>Oceanicola sp. 22II1-22F33 Genome Sequencing.</title>
        <authorList>
            <person name="Lai Q."/>
            <person name="Li G."/>
            <person name="Shao Z."/>
        </authorList>
    </citation>
    <scope>NUCLEOTIDE SEQUENCE [LARGE SCALE GENOMIC DNA]</scope>
    <source>
        <strain evidence="3 4">22II1-22F33</strain>
    </source>
</reference>
<evidence type="ECO:0000259" key="2">
    <source>
        <dbReference type="Pfam" id="PF17131"/>
    </source>
</evidence>
<dbReference type="Proteomes" id="UP000215377">
    <property type="component" value="Unassembled WGS sequence"/>
</dbReference>
<organism evidence="3 4">
    <name type="scientific">Marinibacterium profundimaris</name>
    <dbReference type="NCBI Taxonomy" id="1679460"/>
    <lineage>
        <taxon>Bacteria</taxon>
        <taxon>Pseudomonadati</taxon>
        <taxon>Pseudomonadota</taxon>
        <taxon>Alphaproteobacteria</taxon>
        <taxon>Rhodobacterales</taxon>
        <taxon>Paracoccaceae</taxon>
        <taxon>Marinibacterium</taxon>
    </lineage>
</organism>
<evidence type="ECO:0000313" key="3">
    <source>
        <dbReference type="EMBL" id="OWU70007.1"/>
    </source>
</evidence>
<sequence>MTFLKKVSLIAMLMAAPVAALAQSAEQKGEEIVQRAQAAGQGWGDSSSSGQMILYTQGGAQSERRFNAKGLEGRGNNPSASLLVFEWPGDVRDTALLTYSYDNKADDQWLYLPSVGRVKRISSSARSGSFMGSEFAYEDMTDQGPDDFNHKWVQDGPCPVGGGTCHVIDRTPKQRSGYALQRVWMNASNLYVVQVQYFDRAGKHVKTLQSSGHKKYGRYWRASKMRMVNHLTGKSTDLLWSNFKFGNGFSANDFSVQALKSR</sequence>
<gene>
    <name evidence="3" type="ORF">ATO3_21275</name>
</gene>
<feature type="signal peptide" evidence="1">
    <location>
        <begin position="1"/>
        <end position="22"/>
    </location>
</feature>
<evidence type="ECO:0000313" key="4">
    <source>
        <dbReference type="Proteomes" id="UP000215377"/>
    </source>
</evidence>
<dbReference type="InterPro" id="IPR033399">
    <property type="entry name" value="TP_0789-like"/>
</dbReference>
<dbReference type="EMBL" id="AQQR01000013">
    <property type="protein sequence ID" value="OWU70007.1"/>
    <property type="molecule type" value="Genomic_DNA"/>
</dbReference>
<dbReference type="OrthoDB" id="9803781at2"/>
<feature type="domain" description="Uncharacterized protein TP-0789" evidence="2">
    <location>
        <begin position="80"/>
        <end position="260"/>
    </location>
</feature>
<accession>A0A225NKM5</accession>